<evidence type="ECO:0000313" key="14">
    <source>
        <dbReference type="Proteomes" id="UP000243745"/>
    </source>
</evidence>
<evidence type="ECO:0000256" key="6">
    <source>
        <dbReference type="ARBA" id="ARBA00022556"/>
    </source>
</evidence>
<evidence type="ECO:0000256" key="8">
    <source>
        <dbReference type="ARBA" id="ARBA00022801"/>
    </source>
</evidence>
<gene>
    <name evidence="12" type="primary">lpxC</name>
    <name evidence="13" type="ORF">SAMN02910344_01167</name>
</gene>
<evidence type="ECO:0000256" key="9">
    <source>
        <dbReference type="ARBA" id="ARBA00022833"/>
    </source>
</evidence>
<dbReference type="PANTHER" id="PTHR33694">
    <property type="entry name" value="UDP-3-O-ACYL-N-ACETYLGLUCOSAMINE DEACETYLASE 1, MITOCHONDRIAL-RELATED"/>
    <property type="match status" value="1"/>
</dbReference>
<comment type="cofactor">
    <cofactor evidence="1 12">
        <name>Zn(2+)</name>
        <dbReference type="ChEBI" id="CHEBI:29105"/>
    </cofactor>
</comment>
<evidence type="ECO:0000256" key="5">
    <source>
        <dbReference type="ARBA" id="ARBA00022516"/>
    </source>
</evidence>
<comment type="similarity">
    <text evidence="12">Belongs to the LpxC family.</text>
</comment>
<dbReference type="SUPFAM" id="SSF54211">
    <property type="entry name" value="Ribosomal protein S5 domain 2-like"/>
    <property type="match status" value="2"/>
</dbReference>
<dbReference type="Gene3D" id="3.30.1700.10">
    <property type="entry name" value="lpxc deacetylase, domain 2"/>
    <property type="match status" value="1"/>
</dbReference>
<keyword evidence="14" id="KW-1185">Reference proteome</keyword>
<feature type="binding site" evidence="12">
    <location>
        <position position="244"/>
    </location>
    <ligand>
        <name>Zn(2+)</name>
        <dbReference type="ChEBI" id="CHEBI:29105"/>
    </ligand>
</feature>
<keyword evidence="8 12" id="KW-0378">Hydrolase</keyword>
<evidence type="ECO:0000256" key="4">
    <source>
        <dbReference type="ARBA" id="ARBA00012745"/>
    </source>
</evidence>
<evidence type="ECO:0000256" key="7">
    <source>
        <dbReference type="ARBA" id="ARBA00022723"/>
    </source>
</evidence>
<dbReference type="GO" id="GO:0046872">
    <property type="term" value="F:metal ion binding"/>
    <property type="evidence" value="ECO:0007669"/>
    <property type="project" value="UniProtKB-KW"/>
</dbReference>
<sequence>MMIRQRTIKKEVSASGIGLHSGKKVSMTFKPAPANTGIVYVRSDLSPKVYMKTSAEMVRDTELCTAIISDDGARVATIEHLSAALSATGIDNLYIEVNAPELPVMDGSAQPFIYLLESAGIEILSAPKKFIKVLKKVRVELDDKWAELCPTKAGFKLDLQIDFNHPAMDKSMQHYKLDFNGDRFLSDVSRARTFCFMKDVEFMHAHNLALGGSLDNAVVMDDFHVMNPEGLRYPNEFVKHKMLDAIGDLYMSAQSIVGEFKAYKTGHHLNNMLLRALLADATAYNLITIEDGKQGLEQNRFIEEVHVHDTDAVIA</sequence>
<dbReference type="NCBIfam" id="TIGR00325">
    <property type="entry name" value="lpxC"/>
    <property type="match status" value="1"/>
</dbReference>
<protein>
    <recommendedName>
        <fullName evidence="4 12">UDP-3-O-acyl-N-acetylglucosamine deacetylase</fullName>
        <shortName evidence="12">UDP-3-O-acyl-GlcNAc deacetylase</shortName>
        <ecNumber evidence="4 12">3.5.1.108</ecNumber>
    </recommendedName>
    <alternativeName>
        <fullName evidence="12">UDP-3-O-[R-3-hydroxymyristoyl]-N-acetylglucosamine deacetylase</fullName>
    </alternativeName>
</protein>
<keyword evidence="7 12" id="KW-0479">Metal-binding</keyword>
<dbReference type="Pfam" id="PF03331">
    <property type="entry name" value="LpxC"/>
    <property type="match status" value="1"/>
</dbReference>
<dbReference type="UniPathway" id="UPA00359">
    <property type="reaction ID" value="UER00478"/>
</dbReference>
<evidence type="ECO:0000256" key="3">
    <source>
        <dbReference type="ARBA" id="ARBA00005002"/>
    </source>
</evidence>
<dbReference type="GO" id="GO:0103117">
    <property type="term" value="F:UDP-3-O-acyl-N-acetylglucosamine deacetylase activity"/>
    <property type="evidence" value="ECO:0007669"/>
    <property type="project" value="UniProtKB-UniRule"/>
</dbReference>
<dbReference type="HAMAP" id="MF_00388">
    <property type="entry name" value="LpxC"/>
    <property type="match status" value="1"/>
</dbReference>
<dbReference type="InterPro" id="IPR015870">
    <property type="entry name" value="UDP-acyl_N-AcGlcN_deAcase_N"/>
</dbReference>
<keyword evidence="5 12" id="KW-0444">Lipid biosynthesis</keyword>
<dbReference type="InterPro" id="IPR011334">
    <property type="entry name" value="UDP-acyl_GlcNac_deAcase_C"/>
</dbReference>
<evidence type="ECO:0000256" key="10">
    <source>
        <dbReference type="ARBA" id="ARBA00023098"/>
    </source>
</evidence>
<dbReference type="GO" id="GO:0016020">
    <property type="term" value="C:membrane"/>
    <property type="evidence" value="ECO:0007669"/>
    <property type="project" value="GOC"/>
</dbReference>
<comment type="pathway">
    <text evidence="3 12">Glycolipid biosynthesis; lipid IV(A) biosynthesis; lipid IV(A) from (3R)-3-hydroxytetradecanoyl-[acyl-carrier-protein] and UDP-N-acetyl-alpha-D-glucosamine: step 2/6.</text>
</comment>
<keyword evidence="10 12" id="KW-0443">Lipid metabolism</keyword>
<evidence type="ECO:0000256" key="11">
    <source>
        <dbReference type="ARBA" id="ARBA00024535"/>
    </source>
</evidence>
<feature type="binding site" evidence="12">
    <location>
        <position position="240"/>
    </location>
    <ligand>
        <name>Zn(2+)</name>
        <dbReference type="ChEBI" id="CHEBI:29105"/>
    </ligand>
</feature>
<comment type="catalytic activity">
    <reaction evidence="11 12">
        <text>a UDP-3-O-[(3R)-3-hydroxyacyl]-N-acetyl-alpha-D-glucosamine + H2O = a UDP-3-O-[(3R)-3-hydroxyacyl]-alpha-D-glucosamine + acetate</text>
        <dbReference type="Rhea" id="RHEA:67816"/>
        <dbReference type="ChEBI" id="CHEBI:15377"/>
        <dbReference type="ChEBI" id="CHEBI:30089"/>
        <dbReference type="ChEBI" id="CHEBI:137740"/>
        <dbReference type="ChEBI" id="CHEBI:173225"/>
        <dbReference type="EC" id="3.5.1.108"/>
    </reaction>
</comment>
<dbReference type="Proteomes" id="UP000243745">
    <property type="component" value="Unassembled WGS sequence"/>
</dbReference>
<dbReference type="Gene3D" id="3.30.230.20">
    <property type="entry name" value="lpxc deacetylase, domain 1"/>
    <property type="match status" value="1"/>
</dbReference>
<evidence type="ECO:0000313" key="13">
    <source>
        <dbReference type="EMBL" id="SFP35382.1"/>
    </source>
</evidence>
<dbReference type="InterPro" id="IPR020568">
    <property type="entry name" value="Ribosomal_Su5_D2-typ_SF"/>
</dbReference>
<organism evidence="13 14">
    <name type="scientific">Ruminobacter amylophilus</name>
    <dbReference type="NCBI Taxonomy" id="867"/>
    <lineage>
        <taxon>Bacteria</taxon>
        <taxon>Pseudomonadati</taxon>
        <taxon>Pseudomonadota</taxon>
        <taxon>Gammaproteobacteria</taxon>
        <taxon>Aeromonadales</taxon>
        <taxon>Succinivibrionaceae</taxon>
        <taxon>Ruminobacter</taxon>
    </lineage>
</organism>
<keyword evidence="6 12" id="KW-0441">Lipid A biosynthesis</keyword>
<dbReference type="InterPro" id="IPR004463">
    <property type="entry name" value="UDP-acyl_GlcNac_deAcase"/>
</dbReference>
<dbReference type="EC" id="3.5.1.108" evidence="4 12"/>
<accession>A0A662ZH15</accession>
<evidence type="ECO:0000256" key="12">
    <source>
        <dbReference type="HAMAP-Rule" id="MF_00388"/>
    </source>
</evidence>
<dbReference type="GO" id="GO:0009245">
    <property type="term" value="P:lipid A biosynthetic process"/>
    <property type="evidence" value="ECO:0007669"/>
    <property type="project" value="UniProtKB-UniRule"/>
</dbReference>
<name>A0A662ZH15_9GAMM</name>
<feature type="active site" description="Proton donor" evidence="12">
    <location>
        <position position="267"/>
    </location>
</feature>
<evidence type="ECO:0000256" key="2">
    <source>
        <dbReference type="ARBA" id="ARBA00002923"/>
    </source>
</evidence>
<dbReference type="AlphaFoldDB" id="A0A662ZH15"/>
<comment type="function">
    <text evidence="2 12">Catalyzes the hydrolysis of UDP-3-O-myristoyl-N-acetylglucosamine to form UDP-3-O-myristoylglucosamine and acetate, the committed step in lipid A biosynthesis.</text>
</comment>
<reference evidence="13 14" key="1">
    <citation type="submission" date="2016-10" db="EMBL/GenBank/DDBJ databases">
        <authorList>
            <person name="Varghese N."/>
            <person name="Submissions S."/>
        </authorList>
    </citation>
    <scope>NUCLEOTIDE SEQUENCE [LARGE SCALE GENOMIC DNA]</scope>
    <source>
        <strain evidence="13 14">DSM 1361</strain>
    </source>
</reference>
<dbReference type="EMBL" id="FOXF01000017">
    <property type="protein sequence ID" value="SFP35382.1"/>
    <property type="molecule type" value="Genomic_DNA"/>
</dbReference>
<evidence type="ECO:0000256" key="1">
    <source>
        <dbReference type="ARBA" id="ARBA00001947"/>
    </source>
</evidence>
<proteinExistence type="inferred from homology"/>
<dbReference type="PANTHER" id="PTHR33694:SF1">
    <property type="entry name" value="UDP-3-O-ACYL-N-ACETYLGLUCOSAMINE DEACETYLASE 1, MITOCHONDRIAL-RELATED"/>
    <property type="match status" value="1"/>
</dbReference>
<feature type="binding site" evidence="12">
    <location>
        <position position="80"/>
    </location>
    <ligand>
        <name>Zn(2+)</name>
        <dbReference type="ChEBI" id="CHEBI:29105"/>
    </ligand>
</feature>
<keyword evidence="9 12" id="KW-0862">Zinc</keyword>